<dbReference type="EMBL" id="CM007379">
    <property type="protein sequence ID" value="OIV92501.1"/>
    <property type="molecule type" value="Genomic_DNA"/>
</dbReference>
<dbReference type="Pfam" id="PF02458">
    <property type="entry name" value="Transferase"/>
    <property type="match status" value="1"/>
</dbReference>
<dbReference type="InterPro" id="IPR023213">
    <property type="entry name" value="CAT-like_dom_sf"/>
</dbReference>
<reference evidence="2 3" key="1">
    <citation type="journal article" date="2017" name="Plant Biotechnol. J.">
        <title>A comprehensive draft genome sequence for lupin (Lupinus angustifolius), an emerging health food: insights into plant-microbe interactions and legume evolution.</title>
        <authorList>
            <person name="Hane J.K."/>
            <person name="Ming Y."/>
            <person name="Kamphuis L.G."/>
            <person name="Nelson M.N."/>
            <person name="Garg G."/>
            <person name="Atkins C.A."/>
            <person name="Bayer P.E."/>
            <person name="Bravo A."/>
            <person name="Bringans S."/>
            <person name="Cannon S."/>
            <person name="Edwards D."/>
            <person name="Foley R."/>
            <person name="Gao L.L."/>
            <person name="Harrison M.J."/>
            <person name="Huang W."/>
            <person name="Hurgobin B."/>
            <person name="Li S."/>
            <person name="Liu C.W."/>
            <person name="McGrath A."/>
            <person name="Morahan G."/>
            <person name="Murray J."/>
            <person name="Weller J."/>
            <person name="Jian J."/>
            <person name="Singh K.B."/>
        </authorList>
    </citation>
    <scope>NUCLEOTIDE SEQUENCE [LARGE SCALE GENOMIC DNA]</scope>
    <source>
        <strain evidence="3">cv. Tanjil</strain>
        <tissue evidence="2">Whole plant</tissue>
    </source>
</reference>
<gene>
    <name evidence="2" type="ORF">TanjilG_02264</name>
</gene>
<proteinExistence type="inferred from homology"/>
<dbReference type="OrthoDB" id="671439at2759"/>
<dbReference type="Gramene" id="OIV92501">
    <property type="protein sequence ID" value="OIV92501"/>
    <property type="gene ID" value="TanjilG_02264"/>
</dbReference>
<dbReference type="STRING" id="3871.A0A4P1QQH1"/>
<dbReference type="KEGG" id="lang:109334871"/>
<dbReference type="Gene3D" id="3.30.559.10">
    <property type="entry name" value="Chloramphenicol acetyltransferase-like domain"/>
    <property type="match status" value="2"/>
</dbReference>
<evidence type="ECO:0000256" key="1">
    <source>
        <dbReference type="ARBA" id="ARBA00009861"/>
    </source>
</evidence>
<dbReference type="AlphaFoldDB" id="A0A4P1QQH1"/>
<dbReference type="InterPro" id="IPR050898">
    <property type="entry name" value="Plant_acyltransferase"/>
</dbReference>
<keyword evidence="3" id="KW-1185">Reference proteome</keyword>
<comment type="similarity">
    <text evidence="1">Belongs to the plant acyltransferase family.</text>
</comment>
<sequence length="470" mass="53092">MANHKSPIKFDMKNVVFVKPSKPIHSSILSLSTVDNRPDLDSISKVVCVYQSTNNHDFIVDQLDPTFVIKEALSKALLYYYPFAGRLVKYNDGNYRIHFNADYGVPFMEAYADCHLSSLQYMDGNDMEISKYLVFDLPLEDKNGHQYPLLFKVTKFLCGGFTIGLGLSHRICDGFGGAKFIKAMAELARGNSEPFVKPVWERERLVGSITTKQPFQILLDKASAATSPFGPNTTLVHECIKVDYDSIRRLKMKLVKENENENETMEHNFTTFEALGACVWRSRARALELNNKGKTILSITMGMRGYLDPPLPEGYYGNAIMDAYLALTVRELNEISLSKIAKLIRETKKAKNTVDCIKNSINTSYPSLNYFNNFCHAFTSLVDWTHLGLMEKIDFGGNKLVNMIPIPCEESGSLYECIFTPPAKLDTSMKGGVKIFLSLPSAAMLKFKEEMEDLGLIKPFARDWWVNDKS</sequence>
<evidence type="ECO:0000313" key="3">
    <source>
        <dbReference type="Proteomes" id="UP000188354"/>
    </source>
</evidence>
<name>A0A4P1QQH1_LUPAN</name>
<protein>
    <submittedName>
        <fullName evidence="2">Uncharacterized protein</fullName>
    </submittedName>
</protein>
<dbReference type="PANTHER" id="PTHR31147">
    <property type="entry name" value="ACYL TRANSFERASE 4"/>
    <property type="match status" value="1"/>
</dbReference>
<organism evidence="2 3">
    <name type="scientific">Lupinus angustifolius</name>
    <name type="common">Narrow-leaved blue lupine</name>
    <dbReference type="NCBI Taxonomy" id="3871"/>
    <lineage>
        <taxon>Eukaryota</taxon>
        <taxon>Viridiplantae</taxon>
        <taxon>Streptophyta</taxon>
        <taxon>Embryophyta</taxon>
        <taxon>Tracheophyta</taxon>
        <taxon>Spermatophyta</taxon>
        <taxon>Magnoliopsida</taxon>
        <taxon>eudicotyledons</taxon>
        <taxon>Gunneridae</taxon>
        <taxon>Pentapetalae</taxon>
        <taxon>rosids</taxon>
        <taxon>fabids</taxon>
        <taxon>Fabales</taxon>
        <taxon>Fabaceae</taxon>
        <taxon>Papilionoideae</taxon>
        <taxon>50 kb inversion clade</taxon>
        <taxon>genistoids sensu lato</taxon>
        <taxon>core genistoids</taxon>
        <taxon>Genisteae</taxon>
        <taxon>Lupinus</taxon>
    </lineage>
</organism>
<accession>A0A4P1QQH1</accession>
<evidence type="ECO:0000313" key="2">
    <source>
        <dbReference type="EMBL" id="OIV92501.1"/>
    </source>
</evidence>
<dbReference type="Proteomes" id="UP000188354">
    <property type="component" value="Chromosome LG19"/>
</dbReference>
<dbReference type="PANTHER" id="PTHR31147:SF25">
    <property type="entry name" value="HXXXD-TYPE ACYL-TRANSFERASE FAMILY PROTEIN"/>
    <property type="match status" value="1"/>
</dbReference>